<feature type="compositionally biased region" description="Polar residues" evidence="1">
    <location>
        <begin position="944"/>
        <end position="953"/>
    </location>
</feature>
<feature type="compositionally biased region" description="Low complexity" evidence="1">
    <location>
        <begin position="873"/>
        <end position="883"/>
    </location>
</feature>
<protein>
    <recommendedName>
        <fullName evidence="4">Altered inheritance of mitochondria protein 21</fullName>
    </recommendedName>
</protein>
<feature type="region of interest" description="Disordered" evidence="1">
    <location>
        <begin position="915"/>
        <end position="1095"/>
    </location>
</feature>
<feature type="compositionally biased region" description="Acidic residues" evidence="1">
    <location>
        <begin position="1008"/>
        <end position="1017"/>
    </location>
</feature>
<feature type="compositionally biased region" description="Basic and acidic residues" evidence="1">
    <location>
        <begin position="1060"/>
        <end position="1095"/>
    </location>
</feature>
<evidence type="ECO:0000313" key="3">
    <source>
        <dbReference type="Proteomes" id="UP001172673"/>
    </source>
</evidence>
<evidence type="ECO:0000313" key="2">
    <source>
        <dbReference type="EMBL" id="KAJ9610468.1"/>
    </source>
</evidence>
<dbReference type="AlphaFoldDB" id="A0AA39CJQ3"/>
<feature type="compositionally biased region" description="Polar residues" evidence="1">
    <location>
        <begin position="583"/>
        <end position="595"/>
    </location>
</feature>
<comment type="caution">
    <text evidence="2">The sequence shown here is derived from an EMBL/GenBank/DDBJ whole genome shotgun (WGS) entry which is preliminary data.</text>
</comment>
<feature type="compositionally biased region" description="Acidic residues" evidence="1">
    <location>
        <begin position="540"/>
        <end position="551"/>
    </location>
</feature>
<feature type="region of interest" description="Disordered" evidence="1">
    <location>
        <begin position="1"/>
        <end position="90"/>
    </location>
</feature>
<feature type="compositionally biased region" description="Basic residues" evidence="1">
    <location>
        <begin position="862"/>
        <end position="872"/>
    </location>
</feature>
<feature type="compositionally biased region" description="Polar residues" evidence="1">
    <location>
        <begin position="1049"/>
        <end position="1059"/>
    </location>
</feature>
<organism evidence="2 3">
    <name type="scientific">Cladophialophora chaetospira</name>
    <dbReference type="NCBI Taxonomy" id="386627"/>
    <lineage>
        <taxon>Eukaryota</taxon>
        <taxon>Fungi</taxon>
        <taxon>Dikarya</taxon>
        <taxon>Ascomycota</taxon>
        <taxon>Pezizomycotina</taxon>
        <taxon>Eurotiomycetes</taxon>
        <taxon>Chaetothyriomycetidae</taxon>
        <taxon>Chaetothyriales</taxon>
        <taxon>Herpotrichiellaceae</taxon>
        <taxon>Cladophialophora</taxon>
    </lineage>
</organism>
<feature type="compositionally biased region" description="Low complexity" evidence="1">
    <location>
        <begin position="732"/>
        <end position="743"/>
    </location>
</feature>
<gene>
    <name evidence="2" type="ORF">H2200_005245</name>
</gene>
<dbReference type="Pfam" id="PF11489">
    <property type="entry name" value="Aim21"/>
    <property type="match status" value="1"/>
</dbReference>
<feature type="compositionally biased region" description="Polar residues" evidence="1">
    <location>
        <begin position="1020"/>
        <end position="1030"/>
    </location>
</feature>
<feature type="compositionally biased region" description="Polar residues" evidence="1">
    <location>
        <begin position="357"/>
        <end position="377"/>
    </location>
</feature>
<dbReference type="Proteomes" id="UP001172673">
    <property type="component" value="Unassembled WGS sequence"/>
</dbReference>
<feature type="compositionally biased region" description="Basic and acidic residues" evidence="1">
    <location>
        <begin position="841"/>
        <end position="861"/>
    </location>
</feature>
<feature type="compositionally biased region" description="Basic and acidic residues" evidence="1">
    <location>
        <begin position="526"/>
        <end position="536"/>
    </location>
</feature>
<feature type="compositionally biased region" description="Basic and acidic residues" evidence="1">
    <location>
        <begin position="617"/>
        <end position="640"/>
    </location>
</feature>
<feature type="region of interest" description="Disordered" evidence="1">
    <location>
        <begin position="357"/>
        <end position="426"/>
    </location>
</feature>
<keyword evidence="3" id="KW-1185">Reference proteome</keyword>
<sequence>MSAAQVAPTIPPRPARAQQAAAAHGADKLPSIPPRPVNKRLDRSVSPGNYPRSPLNEPWSANLSRHKTNEQATAEALPRRPSVQNLPSIGQEGMEYGDIMDRESYQQPTVSGLAADSAAQTRNIAQDLHLHAPKPSLPKASATAQVQAVTRTDSGMASAHGLGKPATPSQEEGDTLRQVRTKSSFSRPTSAAAGDRRSSVFGGEEDGPAELGLRVPMNPLLGDVQAPSPGPGLSPAHTGTNGDKKRPGHARAKPSRDIFTPPGSYGLHGHGVAPQDRFERDWYSKHPEAAQIEETHGHGVYESIGSGRGAFALSSDDLNKIVRETASRGAGFGTTGATPSYPDEQIGYLASDLYTTRSQQSTPNSLAKTVTNTSQPALESPLRKASFPADDSIPAEVRRSRLSISGRPEDPDAVESEQEGDVHIKAGRRYNKITGGEESMNETADARRDDDYLAEHGYSVPILAADEVAKAVGTEDLRPAVSPRQERRRSLEPDSGAVTPGSRPSSRPTSVYNLHSASNSLSRFISHHEEQERLHTPLENVDEYEPLFPDDDDKKPINHAERFKPRPNALKHRFPSQDIWEDTPSSAYHSATVSTPDLPARVKDTPSSQAFESPEAESARKEEATEEEKAKLIPKEERLAKSRFAPHLRDDMPTRPGMVPRFPSQDIWEDSPDSHHLVTTITPRPREPEEEETSPVDTTKPTIPPRPAKSRLGEGASSAQVAPSIPPRPQKAVHAVPPLAAPLTDTSKPKDTSPTLKKVPSIPDRPKPQIPARPAKKPTAEGLAKTTSNDSAGPVQQEKTSPPVTKAKPQIPARPGAGSKIAALKGNFLNDLNQKLGMGPPKEKEVEPVVEEAKPLEDARKGRARGPQRRAPAKSPAAPVKPSEFSMFAPRSLWTIEEGELSVSSNDNVPLTKVEAAPEAVLSDEKAEQLKQSTPADAPLPPTVDTTDYAEQQQSKDEAEEVPLPTSNDAGDNLAVPPTLGTPTQEKSNPLSLDPSRNASSEQQATEGVEEKEDEDVGLSQHTTASSGQASGPELEKEDPDPSTDAIPVSQQTTASSKGETAELERRPTEEERRTLKDLLPSPKEEHPKESTEQV</sequence>
<reference evidence="2" key="1">
    <citation type="submission" date="2022-10" db="EMBL/GenBank/DDBJ databases">
        <title>Culturing micro-colonial fungi from biological soil crusts in the Mojave desert and describing Neophaeococcomyces mojavensis, and introducing the new genera and species Taxawa tesnikishii.</title>
        <authorList>
            <person name="Kurbessoian T."/>
            <person name="Stajich J.E."/>
        </authorList>
    </citation>
    <scope>NUCLEOTIDE SEQUENCE</scope>
    <source>
        <strain evidence="2">TK_41</strain>
    </source>
</reference>
<evidence type="ECO:0000256" key="1">
    <source>
        <dbReference type="SAM" id="MobiDB-lite"/>
    </source>
</evidence>
<feature type="compositionally biased region" description="Low complexity" evidence="1">
    <location>
        <begin position="499"/>
        <end position="510"/>
    </location>
</feature>
<feature type="region of interest" description="Disordered" evidence="1">
    <location>
        <begin position="471"/>
        <end position="884"/>
    </location>
</feature>
<evidence type="ECO:0008006" key="4">
    <source>
        <dbReference type="Google" id="ProtNLM"/>
    </source>
</evidence>
<dbReference type="EMBL" id="JAPDRK010000007">
    <property type="protein sequence ID" value="KAJ9610468.1"/>
    <property type="molecule type" value="Genomic_DNA"/>
</dbReference>
<proteinExistence type="predicted"/>
<name>A0AA39CJQ3_9EURO</name>
<feature type="compositionally biased region" description="Polar residues" evidence="1">
    <location>
        <begin position="511"/>
        <end position="523"/>
    </location>
</feature>
<feature type="compositionally biased region" description="Polar residues" evidence="1">
    <location>
        <begin position="981"/>
        <end position="1006"/>
    </location>
</feature>
<dbReference type="InterPro" id="IPR021582">
    <property type="entry name" value="Aim21"/>
</dbReference>
<feature type="region of interest" description="Disordered" evidence="1">
    <location>
        <begin position="150"/>
        <end position="265"/>
    </location>
</feature>
<feature type="compositionally biased region" description="Basic and acidic residues" evidence="1">
    <location>
        <begin position="552"/>
        <end position="564"/>
    </location>
</feature>
<feature type="compositionally biased region" description="Basic and acidic residues" evidence="1">
    <location>
        <begin position="471"/>
        <end position="492"/>
    </location>
</feature>
<accession>A0AA39CJQ3</accession>